<dbReference type="EMBL" id="CP096019">
    <property type="protein sequence ID" value="UPM42471.1"/>
    <property type="molecule type" value="Genomic_DNA"/>
</dbReference>
<protein>
    <submittedName>
        <fullName evidence="2">DUF6517 family protein</fullName>
    </submittedName>
</protein>
<proteinExistence type="predicted"/>
<gene>
    <name evidence="2" type="ORF">MW046_10970</name>
</gene>
<dbReference type="Pfam" id="PF20127">
    <property type="entry name" value="DUF6517"/>
    <property type="match status" value="1"/>
</dbReference>
<sequence length="245" mass="26635">MVTLVVTSGTSAGNSEPSEATETRFMTMIRDSIPTSKTTITLLLVCLLATSGCLDVLTGEEPYSVESEPVDVSDDALSSTEYELARNESPTFNNSVSVADQERSVEATSHMREYERNTDLAGTEVSVTRFVVLSTPKAEIGGQSMNPIGDWSNNQLIEELLGTYEGVDTPEFDGNRTASVLGEERTVSTYTATAQVVEEVSVPVTIHVASFAHEDDYITVIAVHPDDLEEQQRIDRLLEGLEHPA</sequence>
<name>A0A8U0A032_9EURY</name>
<dbReference type="RefSeq" id="WP_247993144.1">
    <property type="nucleotide sequence ID" value="NZ_CP096019.1"/>
</dbReference>
<dbReference type="GeneID" id="71928575"/>
<dbReference type="AlphaFoldDB" id="A0A8U0A032"/>
<keyword evidence="3" id="KW-1185">Reference proteome</keyword>
<evidence type="ECO:0000256" key="1">
    <source>
        <dbReference type="SAM" id="MobiDB-lite"/>
    </source>
</evidence>
<dbReference type="KEGG" id="haad:MW046_10970"/>
<reference evidence="2" key="1">
    <citation type="submission" date="2022-04" db="EMBL/GenBank/DDBJ databases">
        <title>Halocatena sp. nov., isolated from a salt lake.</title>
        <authorList>
            <person name="Cui H.-L."/>
        </authorList>
    </citation>
    <scope>NUCLEOTIDE SEQUENCE</scope>
    <source>
        <strain evidence="2">AD-1</strain>
    </source>
</reference>
<evidence type="ECO:0000313" key="3">
    <source>
        <dbReference type="Proteomes" id="UP000831768"/>
    </source>
</evidence>
<feature type="region of interest" description="Disordered" evidence="1">
    <location>
        <begin position="1"/>
        <end position="20"/>
    </location>
</feature>
<evidence type="ECO:0000313" key="2">
    <source>
        <dbReference type="EMBL" id="UPM42471.1"/>
    </source>
</evidence>
<organism evidence="2 3">
    <name type="scientific">Halocatena salina</name>
    <dbReference type="NCBI Taxonomy" id="2934340"/>
    <lineage>
        <taxon>Archaea</taxon>
        <taxon>Methanobacteriati</taxon>
        <taxon>Methanobacteriota</taxon>
        <taxon>Stenosarchaea group</taxon>
        <taxon>Halobacteria</taxon>
        <taxon>Halobacteriales</taxon>
        <taxon>Natronomonadaceae</taxon>
        <taxon>Halocatena</taxon>
    </lineage>
</organism>
<dbReference type="InterPro" id="IPR045396">
    <property type="entry name" value="DUF6517"/>
</dbReference>
<dbReference type="Proteomes" id="UP000831768">
    <property type="component" value="Chromosome"/>
</dbReference>
<accession>A0A8U0A032</accession>